<name>A0ABR1L7M3_9PEZI</name>
<gene>
    <name evidence="1" type="ORF">IWX46DRAFT_372210</name>
</gene>
<evidence type="ECO:0000313" key="2">
    <source>
        <dbReference type="Proteomes" id="UP001365128"/>
    </source>
</evidence>
<dbReference type="EMBL" id="JBBPDW010000056">
    <property type="protein sequence ID" value="KAK7531217.1"/>
    <property type="molecule type" value="Genomic_DNA"/>
</dbReference>
<proteinExistence type="predicted"/>
<accession>A0ABR1L7M3</accession>
<comment type="caution">
    <text evidence="1">The sequence shown here is derived from an EMBL/GenBank/DDBJ whole genome shotgun (WGS) entry which is preliminary data.</text>
</comment>
<protein>
    <submittedName>
        <fullName evidence="1">Uncharacterized protein</fullName>
    </submittedName>
</protein>
<dbReference type="Proteomes" id="UP001365128">
    <property type="component" value="Unassembled WGS sequence"/>
</dbReference>
<keyword evidence="2" id="KW-1185">Reference proteome</keyword>
<sequence length="218" mass="24609">MYPNLSIITRLKNFCRSPPPPLIPLSSTFYFGFFATTTSPHHLPSSAPPARCVHHLFSLLFSTTSSTYSINIILAPRYHHLVSPSSVIQAPCLACAISSHCLTPPIYIPLPSTLHFHLSTPPPRLATFHHQTHSSLHHFLIAHSYSPSHLLERHWPEATSLSSWLSSSRQPTRLTSLSLHRAHRPTMTSLPRLTRRSLRCPPLAQRRCLSSCRRRILN</sequence>
<organism evidence="1 2">
    <name type="scientific">Phyllosticta citricarpa</name>
    <dbReference type="NCBI Taxonomy" id="55181"/>
    <lineage>
        <taxon>Eukaryota</taxon>
        <taxon>Fungi</taxon>
        <taxon>Dikarya</taxon>
        <taxon>Ascomycota</taxon>
        <taxon>Pezizomycotina</taxon>
        <taxon>Dothideomycetes</taxon>
        <taxon>Dothideomycetes incertae sedis</taxon>
        <taxon>Botryosphaeriales</taxon>
        <taxon>Phyllostictaceae</taxon>
        <taxon>Phyllosticta</taxon>
    </lineage>
</organism>
<reference evidence="1 2" key="1">
    <citation type="submission" date="2024-04" db="EMBL/GenBank/DDBJ databases">
        <title>Phyllosticta paracitricarpa is synonymous to the EU quarantine fungus P. citricarpa based on phylogenomic analyses.</title>
        <authorList>
            <consortium name="Lawrence Berkeley National Laboratory"/>
            <person name="Van Ingen-Buijs V.A."/>
            <person name="Van Westerhoven A.C."/>
            <person name="Haridas S."/>
            <person name="Skiadas P."/>
            <person name="Martin F."/>
            <person name="Groenewald J.Z."/>
            <person name="Crous P.W."/>
            <person name="Seidl M.F."/>
        </authorList>
    </citation>
    <scope>NUCLEOTIDE SEQUENCE [LARGE SCALE GENOMIC DNA]</scope>
    <source>
        <strain evidence="1 2">CBS 122670</strain>
    </source>
</reference>
<evidence type="ECO:0000313" key="1">
    <source>
        <dbReference type="EMBL" id="KAK7531217.1"/>
    </source>
</evidence>